<evidence type="ECO:0000313" key="2">
    <source>
        <dbReference type="EMBL" id="KAJ7350370.1"/>
    </source>
</evidence>
<keyword evidence="3" id="KW-1185">Reference proteome</keyword>
<dbReference type="InterPro" id="IPR038279">
    <property type="entry name" value="Ndc10_dom2_sf"/>
</dbReference>
<dbReference type="Proteomes" id="UP001218218">
    <property type="component" value="Unassembled WGS sequence"/>
</dbReference>
<gene>
    <name evidence="2" type="ORF">DFH08DRAFT_958055</name>
</gene>
<dbReference type="Gene3D" id="1.10.443.20">
    <property type="entry name" value="Centromere DNA-binding protein complex CBF3 subunit, domain 2"/>
    <property type="match status" value="1"/>
</dbReference>
<sequence>MPLNVDIWLYILALVLLQDAVSFTRVRVGTLYCYPANIPAVGLKRVPIVDAGKKGPAFDIHRAFLTDDLVEDYSTRPSYLVVITIQTASPSPIIEPTTLKHPDKRTDIYAVLGMQGEKKAGKCRRGMKTVINPVYSVFIANLKPEMCPLGAFAFYFHYIYDQKNIIETIELGYNVNKSWRAIRLLHGPKSLTTPFNEQNLYNLYYKTYVHAGLKSRLNAHLPRHLLGYRHEAMGVDPLETSKLGWVRGQTYMDTYAPAFPKTAIFGAAGYRADEVYDPAWRKAIVPPQFLALVCPMADNLKQELEATGNENLSGALHHWDIVIELRQYVY</sequence>
<dbReference type="EMBL" id="JARIHO010000014">
    <property type="protein sequence ID" value="KAJ7350370.1"/>
    <property type="molecule type" value="Genomic_DNA"/>
</dbReference>
<reference evidence="2" key="1">
    <citation type="submission" date="2023-03" db="EMBL/GenBank/DDBJ databases">
        <title>Massive genome expansion in bonnet fungi (Mycena s.s.) driven by repeated elements and novel gene families across ecological guilds.</title>
        <authorList>
            <consortium name="Lawrence Berkeley National Laboratory"/>
            <person name="Harder C.B."/>
            <person name="Miyauchi S."/>
            <person name="Viragh M."/>
            <person name="Kuo A."/>
            <person name="Thoen E."/>
            <person name="Andreopoulos B."/>
            <person name="Lu D."/>
            <person name="Skrede I."/>
            <person name="Drula E."/>
            <person name="Henrissat B."/>
            <person name="Morin E."/>
            <person name="Kohler A."/>
            <person name="Barry K."/>
            <person name="LaButti K."/>
            <person name="Morin E."/>
            <person name="Salamov A."/>
            <person name="Lipzen A."/>
            <person name="Mereny Z."/>
            <person name="Hegedus B."/>
            <person name="Baldrian P."/>
            <person name="Stursova M."/>
            <person name="Weitz H."/>
            <person name="Taylor A."/>
            <person name="Grigoriev I.V."/>
            <person name="Nagy L.G."/>
            <person name="Martin F."/>
            <person name="Kauserud H."/>
        </authorList>
    </citation>
    <scope>NUCLEOTIDE SEQUENCE</scope>
    <source>
        <strain evidence="2">CBHHK002</strain>
    </source>
</reference>
<dbReference type="GO" id="GO:0003677">
    <property type="term" value="F:DNA binding"/>
    <property type="evidence" value="ECO:0007669"/>
    <property type="project" value="InterPro"/>
</dbReference>
<feature type="signal peptide" evidence="1">
    <location>
        <begin position="1"/>
        <end position="22"/>
    </location>
</feature>
<protein>
    <submittedName>
        <fullName evidence="2">Uncharacterized protein</fullName>
    </submittedName>
</protein>
<accession>A0AAD7A609</accession>
<name>A0AAD7A609_9AGAR</name>
<organism evidence="2 3">
    <name type="scientific">Mycena albidolilacea</name>
    <dbReference type="NCBI Taxonomy" id="1033008"/>
    <lineage>
        <taxon>Eukaryota</taxon>
        <taxon>Fungi</taxon>
        <taxon>Dikarya</taxon>
        <taxon>Basidiomycota</taxon>
        <taxon>Agaricomycotina</taxon>
        <taxon>Agaricomycetes</taxon>
        <taxon>Agaricomycetidae</taxon>
        <taxon>Agaricales</taxon>
        <taxon>Marasmiineae</taxon>
        <taxon>Mycenaceae</taxon>
        <taxon>Mycena</taxon>
    </lineage>
</organism>
<proteinExistence type="predicted"/>
<evidence type="ECO:0000256" key="1">
    <source>
        <dbReference type="SAM" id="SignalP"/>
    </source>
</evidence>
<comment type="caution">
    <text evidence="2">The sequence shown here is derived from an EMBL/GenBank/DDBJ whole genome shotgun (WGS) entry which is preliminary data.</text>
</comment>
<feature type="chain" id="PRO_5041953549" evidence="1">
    <location>
        <begin position="23"/>
        <end position="330"/>
    </location>
</feature>
<dbReference type="AlphaFoldDB" id="A0AAD7A609"/>
<evidence type="ECO:0000313" key="3">
    <source>
        <dbReference type="Proteomes" id="UP001218218"/>
    </source>
</evidence>
<keyword evidence="1" id="KW-0732">Signal</keyword>